<proteinExistence type="predicted"/>
<dbReference type="Proteomes" id="UP000051442">
    <property type="component" value="Unassembled WGS sequence"/>
</dbReference>
<dbReference type="RefSeq" id="WP_057152163.1">
    <property type="nucleotide sequence ID" value="NZ_AYZM01000134.1"/>
</dbReference>
<sequence length="209" mass="24123">MIKDNDPKTVARQVQLTLWLLIHAPQHLAMDELIATLATDSETLRHDINWISSYLSQFDLVVEPAEDQTVAVYGRENNLFRATIELLSTQTKPGKFTTTFPVKDTRIEQQLTEQLDNLSLIDSINESGMQALYLYLWTLAMRYQYGIVKRPALATLFTPEQLALIAAETKTHHWSQKTVERIESDLPKDHDLPVVEDYLLTLRVWLYTH</sequence>
<reference evidence="1 2" key="1">
    <citation type="journal article" date="2015" name="Genome Announc.">
        <title>Expanding the biotechnology potential of lactobacilli through comparative genomics of 213 strains and associated genera.</title>
        <authorList>
            <person name="Sun Z."/>
            <person name="Harris H.M."/>
            <person name="McCann A."/>
            <person name="Guo C."/>
            <person name="Argimon S."/>
            <person name="Zhang W."/>
            <person name="Yang X."/>
            <person name="Jeffery I.B."/>
            <person name="Cooney J.C."/>
            <person name="Kagawa T.F."/>
            <person name="Liu W."/>
            <person name="Song Y."/>
            <person name="Salvetti E."/>
            <person name="Wrobel A."/>
            <person name="Rasinkangas P."/>
            <person name="Parkhill J."/>
            <person name="Rea M.C."/>
            <person name="O'Sullivan O."/>
            <person name="Ritari J."/>
            <person name="Douillard F.P."/>
            <person name="Paul Ross R."/>
            <person name="Yang R."/>
            <person name="Briner A.E."/>
            <person name="Felis G.E."/>
            <person name="de Vos W.M."/>
            <person name="Barrangou R."/>
            <person name="Klaenhammer T.R."/>
            <person name="Caufield P.W."/>
            <person name="Cui Y."/>
            <person name="Zhang H."/>
            <person name="O'Toole P.W."/>
        </authorList>
    </citation>
    <scope>NUCLEOTIDE SEQUENCE [LARGE SCALE GENOMIC DNA]</scope>
    <source>
        <strain evidence="1 2">DSM 23365</strain>
    </source>
</reference>
<dbReference type="AlphaFoldDB" id="A0A0R2EVS5"/>
<dbReference type="OrthoDB" id="2283193at2"/>
<evidence type="ECO:0000313" key="2">
    <source>
        <dbReference type="Proteomes" id="UP000051442"/>
    </source>
</evidence>
<keyword evidence="2" id="KW-1185">Reference proteome</keyword>
<protein>
    <recommendedName>
        <fullName evidence="3">Mga helix-turn-helix domain-containing protein</fullName>
    </recommendedName>
</protein>
<dbReference type="EMBL" id="AYZM01000134">
    <property type="protein sequence ID" value="KRN20003.1"/>
    <property type="molecule type" value="Genomic_DNA"/>
</dbReference>
<name>A0A0R2EVS5_9LACO</name>
<comment type="caution">
    <text evidence="1">The sequence shown here is derived from an EMBL/GenBank/DDBJ whole genome shotgun (WGS) entry which is preliminary data.</text>
</comment>
<evidence type="ECO:0008006" key="3">
    <source>
        <dbReference type="Google" id="ProtNLM"/>
    </source>
</evidence>
<organism evidence="1 2">
    <name type="scientific">Secundilactobacillus similis DSM 23365 = JCM 2765</name>
    <dbReference type="NCBI Taxonomy" id="1423804"/>
    <lineage>
        <taxon>Bacteria</taxon>
        <taxon>Bacillati</taxon>
        <taxon>Bacillota</taxon>
        <taxon>Bacilli</taxon>
        <taxon>Lactobacillales</taxon>
        <taxon>Lactobacillaceae</taxon>
        <taxon>Secundilactobacillus</taxon>
    </lineage>
</organism>
<gene>
    <name evidence="1" type="ORF">FD14_GL001640</name>
</gene>
<dbReference type="PATRIC" id="fig|1423804.4.peg.1768"/>
<evidence type="ECO:0000313" key="1">
    <source>
        <dbReference type="EMBL" id="KRN20003.1"/>
    </source>
</evidence>
<accession>A0A0R2EVS5</accession>